<dbReference type="GeneID" id="85436579"/>
<organism evidence="2 3">
    <name type="scientific">Colletotrichum navitas</name>
    <dbReference type="NCBI Taxonomy" id="681940"/>
    <lineage>
        <taxon>Eukaryota</taxon>
        <taxon>Fungi</taxon>
        <taxon>Dikarya</taxon>
        <taxon>Ascomycota</taxon>
        <taxon>Pezizomycotina</taxon>
        <taxon>Sordariomycetes</taxon>
        <taxon>Hypocreomycetidae</taxon>
        <taxon>Glomerellales</taxon>
        <taxon>Glomerellaceae</taxon>
        <taxon>Colletotrichum</taxon>
        <taxon>Colletotrichum graminicola species complex</taxon>
    </lineage>
</organism>
<evidence type="ECO:0000313" key="2">
    <source>
        <dbReference type="EMBL" id="KAK1580338.1"/>
    </source>
</evidence>
<keyword evidence="3" id="KW-1185">Reference proteome</keyword>
<proteinExistence type="predicted"/>
<dbReference type="AlphaFoldDB" id="A0AAD8PT92"/>
<evidence type="ECO:0000256" key="1">
    <source>
        <dbReference type="SAM" id="MobiDB-lite"/>
    </source>
</evidence>
<reference evidence="2" key="1">
    <citation type="submission" date="2021-06" db="EMBL/GenBank/DDBJ databases">
        <title>Comparative genomics, transcriptomics and evolutionary studies reveal genomic signatures of adaptation to plant cell wall in hemibiotrophic fungi.</title>
        <authorList>
            <consortium name="DOE Joint Genome Institute"/>
            <person name="Baroncelli R."/>
            <person name="Diaz J.F."/>
            <person name="Benocci T."/>
            <person name="Peng M."/>
            <person name="Battaglia E."/>
            <person name="Haridas S."/>
            <person name="Andreopoulos W."/>
            <person name="Labutti K."/>
            <person name="Pangilinan J."/>
            <person name="Floch G.L."/>
            <person name="Makela M.R."/>
            <person name="Henrissat B."/>
            <person name="Grigoriev I.V."/>
            <person name="Crouch J.A."/>
            <person name="De Vries R.P."/>
            <person name="Sukno S.A."/>
            <person name="Thon M.R."/>
        </authorList>
    </citation>
    <scope>NUCLEOTIDE SEQUENCE</scope>
    <source>
        <strain evidence="2">CBS 125086</strain>
    </source>
</reference>
<dbReference type="RefSeq" id="XP_060411392.1">
    <property type="nucleotide sequence ID" value="XM_060552339.1"/>
</dbReference>
<feature type="region of interest" description="Disordered" evidence="1">
    <location>
        <begin position="1"/>
        <end position="30"/>
    </location>
</feature>
<dbReference type="EMBL" id="JAHLJV010000056">
    <property type="protein sequence ID" value="KAK1580338.1"/>
    <property type="molecule type" value="Genomic_DNA"/>
</dbReference>
<dbReference type="Proteomes" id="UP001230504">
    <property type="component" value="Unassembled WGS sequence"/>
</dbReference>
<comment type="caution">
    <text evidence="2">The sequence shown here is derived from an EMBL/GenBank/DDBJ whole genome shotgun (WGS) entry which is preliminary data.</text>
</comment>
<protein>
    <submittedName>
        <fullName evidence="2">Uncharacterized protein</fullName>
    </submittedName>
</protein>
<name>A0AAD8PT92_9PEZI</name>
<gene>
    <name evidence="2" type="ORF">LY79DRAFT_310767</name>
</gene>
<accession>A0AAD8PT92</accession>
<feature type="compositionally biased region" description="Low complexity" evidence="1">
    <location>
        <begin position="13"/>
        <end position="22"/>
    </location>
</feature>
<evidence type="ECO:0000313" key="3">
    <source>
        <dbReference type="Proteomes" id="UP001230504"/>
    </source>
</evidence>
<sequence length="221" mass="24221">MNPPPPLPDLADSVPTRSRSGPTRPPPSVSESYCCSTFVFSSSLFLFSIPPHFTYLSDANSIFPHSTFRCGDPRNSLCHLAREWQFFRRKDIKEVPVEWGAPFNCCRQSCHMRWWSLGSIHVLRGMAESGGSEDGEDLGAAVVLVLGGLQPVRERERGRLCSDPAGCRAGSAPGVYACLGMIWFCLPPAAAARARRGAREGEILIQELHGIWGIAGIPSFF</sequence>